<dbReference type="GO" id="GO:0031012">
    <property type="term" value="C:extracellular matrix"/>
    <property type="evidence" value="ECO:0007669"/>
    <property type="project" value="TreeGrafter"/>
</dbReference>
<dbReference type="GeneTree" id="ENSGT00940000162953"/>
<proteinExistence type="predicted"/>
<accession>A0A7N8YDC6</accession>
<evidence type="ECO:0000259" key="6">
    <source>
        <dbReference type="SMART" id="SM00082"/>
    </source>
</evidence>
<evidence type="ECO:0000256" key="1">
    <source>
        <dbReference type="ARBA" id="ARBA00022614"/>
    </source>
</evidence>
<keyword evidence="8" id="KW-1185">Reference proteome</keyword>
<dbReference type="SUPFAM" id="SSF52058">
    <property type="entry name" value="L domain-like"/>
    <property type="match status" value="1"/>
</dbReference>
<dbReference type="FunFam" id="3.80.10.10:FF:000770">
    <property type="entry name" value="Uncharacterized protein"/>
    <property type="match status" value="1"/>
</dbReference>
<keyword evidence="2" id="KW-0732">Signal</keyword>
<feature type="compositionally biased region" description="Polar residues" evidence="5">
    <location>
        <begin position="421"/>
        <end position="458"/>
    </location>
</feature>
<reference evidence="7" key="2">
    <citation type="submission" date="2025-09" db="UniProtKB">
        <authorList>
            <consortium name="Ensembl"/>
        </authorList>
    </citation>
    <scope>IDENTIFICATION</scope>
</reference>
<evidence type="ECO:0000256" key="3">
    <source>
        <dbReference type="ARBA" id="ARBA00022737"/>
    </source>
</evidence>
<dbReference type="InterPro" id="IPR050328">
    <property type="entry name" value="Dev_Immune_Receptor"/>
</dbReference>
<dbReference type="InterPro" id="IPR000483">
    <property type="entry name" value="Cys-rich_flank_reg_C"/>
</dbReference>
<dbReference type="Gene3D" id="3.80.10.10">
    <property type="entry name" value="Ribonuclease Inhibitor"/>
    <property type="match status" value="2"/>
</dbReference>
<dbReference type="Pfam" id="PF13855">
    <property type="entry name" value="LRR_8"/>
    <property type="match status" value="3"/>
</dbReference>
<dbReference type="InterPro" id="IPR001611">
    <property type="entry name" value="Leu-rich_rpt"/>
</dbReference>
<protein>
    <recommendedName>
        <fullName evidence="6">LRRCT domain-containing protein</fullName>
    </recommendedName>
</protein>
<evidence type="ECO:0000256" key="2">
    <source>
        <dbReference type="ARBA" id="ARBA00022729"/>
    </source>
</evidence>
<dbReference type="Pfam" id="PF00560">
    <property type="entry name" value="LRR_1"/>
    <property type="match status" value="1"/>
</dbReference>
<name>A0A7N8YDC6_9TELE</name>
<dbReference type="FunFam" id="3.80.10.10:FF:001164">
    <property type="entry name" value="GH01279p"/>
    <property type="match status" value="1"/>
</dbReference>
<keyword evidence="3" id="KW-0677">Repeat</keyword>
<dbReference type="PANTHER" id="PTHR24373:SF262">
    <property type="entry name" value="LEUCINE-RICH REPEAT-CONTAINING PROTEIN 15"/>
    <property type="match status" value="1"/>
</dbReference>
<evidence type="ECO:0000256" key="5">
    <source>
        <dbReference type="SAM" id="MobiDB-lite"/>
    </source>
</evidence>
<dbReference type="Proteomes" id="UP000261640">
    <property type="component" value="Unplaced"/>
</dbReference>
<dbReference type="PANTHER" id="PTHR24373">
    <property type="entry name" value="SLIT RELATED LEUCINE-RICH REPEAT NEURONAL PROTEIN"/>
    <property type="match status" value="1"/>
</dbReference>
<reference evidence="7" key="1">
    <citation type="submission" date="2025-08" db="UniProtKB">
        <authorList>
            <consortium name="Ensembl"/>
        </authorList>
    </citation>
    <scope>IDENTIFICATION</scope>
</reference>
<dbReference type="SMART" id="SM00369">
    <property type="entry name" value="LRR_TYP"/>
    <property type="match status" value="9"/>
</dbReference>
<dbReference type="InterPro" id="IPR003591">
    <property type="entry name" value="Leu-rich_rpt_typical-subtyp"/>
</dbReference>
<dbReference type="InterPro" id="IPR032675">
    <property type="entry name" value="LRR_dom_sf"/>
</dbReference>
<feature type="region of interest" description="Disordered" evidence="5">
    <location>
        <begin position="390"/>
        <end position="458"/>
    </location>
</feature>
<feature type="domain" description="LRRCT" evidence="6">
    <location>
        <begin position="330"/>
        <end position="376"/>
    </location>
</feature>
<evidence type="ECO:0000256" key="4">
    <source>
        <dbReference type="ARBA" id="ARBA00023180"/>
    </source>
</evidence>
<keyword evidence="4" id="KW-0325">Glycoprotein</keyword>
<sequence>NTGRIFCLSDLHALDMSRLSCISVCPSSCRCDSTGAVMCVGHSITDIPKQLPLYMYTLRLNDTNMNVINENSLANQHLLLRFSLSYSHLHTIHPRAFQVVPQLKSVKLSSNDLSTIPAQVFSPLTDLEQLHLDGNQLETIAPDMLEGLIVLLDLNLSHNKLTSLESDVFRRLTKLTNLNLSRNSIKKLSPTIFRLLTSLRLLKFYLFATNLTTVPGNLFANMSGLLSLNFHLNDKLRELPSDLFCCLPNLQKLSLRSNDLHYLHPQLFARLTTLATLLLNDNKLQSLPENIFQGHGGLLIIELKNNHLKTLPGNIFWSTTALKTLTLSGNPWDCTCSIRGIWRWISLNEHVVTDNEDVMCHSPTYQIHRTIRSLCDEDFNFCNATTPQSNFPTEDSFEPTQPPHAITTDRQPSVAAPVTTPLRTISATTQEPTQRAISSTTTQPAKPTTSDVANSLPTISTALPDDELLLITETLSYDISQ</sequence>
<dbReference type="Ensembl" id="ENSMAMT00000045669.1">
    <property type="protein sequence ID" value="ENSMAMP00000063916.1"/>
    <property type="gene ID" value="ENSMAMG00000026020.1"/>
</dbReference>
<dbReference type="SMART" id="SM00082">
    <property type="entry name" value="LRRCT"/>
    <property type="match status" value="1"/>
</dbReference>
<organism evidence="7 8">
    <name type="scientific">Mastacembelus armatus</name>
    <name type="common">zig-zag eel</name>
    <dbReference type="NCBI Taxonomy" id="205130"/>
    <lineage>
        <taxon>Eukaryota</taxon>
        <taxon>Metazoa</taxon>
        <taxon>Chordata</taxon>
        <taxon>Craniata</taxon>
        <taxon>Vertebrata</taxon>
        <taxon>Euteleostomi</taxon>
        <taxon>Actinopterygii</taxon>
        <taxon>Neopterygii</taxon>
        <taxon>Teleostei</taxon>
        <taxon>Neoteleostei</taxon>
        <taxon>Acanthomorphata</taxon>
        <taxon>Anabantaria</taxon>
        <taxon>Synbranchiformes</taxon>
        <taxon>Mastacembelidae</taxon>
        <taxon>Mastacembelus</taxon>
    </lineage>
</organism>
<dbReference type="AlphaFoldDB" id="A0A7N8YDC6"/>
<dbReference type="InParanoid" id="A0A7N8YDC6"/>
<dbReference type="PROSITE" id="PS51450">
    <property type="entry name" value="LRR"/>
    <property type="match status" value="2"/>
</dbReference>
<evidence type="ECO:0000313" key="8">
    <source>
        <dbReference type="Proteomes" id="UP000261640"/>
    </source>
</evidence>
<dbReference type="GO" id="GO:0005615">
    <property type="term" value="C:extracellular space"/>
    <property type="evidence" value="ECO:0007669"/>
    <property type="project" value="TreeGrafter"/>
</dbReference>
<keyword evidence="1" id="KW-0433">Leucine-rich repeat</keyword>
<evidence type="ECO:0000313" key="7">
    <source>
        <dbReference type="Ensembl" id="ENSMAMP00000063916.1"/>
    </source>
</evidence>